<proteinExistence type="predicted"/>
<dbReference type="EMBL" id="KY630163">
    <property type="protein sequence ID" value="ARB06359.1"/>
    <property type="molecule type" value="Genomic_DNA"/>
</dbReference>
<gene>
    <name evidence="1" type="ORF">S8_073</name>
</gene>
<organism evidence="1 2">
    <name type="scientific">Salmonella phage S8</name>
    <dbReference type="NCBI Taxonomy" id="1913039"/>
    <lineage>
        <taxon>Viruses</taxon>
        <taxon>Duplodnaviria</taxon>
        <taxon>Heunggongvirae</taxon>
        <taxon>Uroviricota</taxon>
        <taxon>Caudoviricetes</taxon>
        <taxon>Pantevenvirales</taxon>
        <taxon>Ackermannviridae</taxon>
        <taxon>Cvivirinae</taxon>
        <taxon>Kuttervirus</taxon>
        <taxon>Kuttervirus BSP101</taxon>
    </lineage>
</organism>
<accession>A0A248A8F9</accession>
<dbReference type="Proteomes" id="UP000225116">
    <property type="component" value="Segment"/>
</dbReference>
<evidence type="ECO:0000313" key="2">
    <source>
        <dbReference type="Proteomes" id="UP000225116"/>
    </source>
</evidence>
<name>A0A248A8F9_9CAUD</name>
<evidence type="ECO:0000313" key="1">
    <source>
        <dbReference type="EMBL" id="ARB06359.1"/>
    </source>
</evidence>
<protein>
    <submittedName>
        <fullName evidence="1">Uncharacterized protein</fullName>
    </submittedName>
</protein>
<reference evidence="2" key="1">
    <citation type="submission" date="2017-02" db="EMBL/GenBank/DDBJ databases">
        <authorList>
            <person name="Kim J."/>
            <person name="Kim K.-P."/>
        </authorList>
    </citation>
    <scope>NUCLEOTIDE SEQUENCE [LARGE SCALE GENOMIC DNA]</scope>
</reference>
<sequence>MTTLVETLFPGYTLGRGGSEANGLAIDAEPQNCVVIDKFHDNHYALNDRRDHYLVSVGESLVHLRICSALPGYGYDAFAYIHDVSNGEMGKESLIEKFKSWKESFTSATPPNNRKRRSK</sequence>